<dbReference type="PaxDb" id="35128-Thaps2897"/>
<dbReference type="EMBL" id="CM000639">
    <property type="protein sequence ID" value="EED95490.1"/>
    <property type="molecule type" value="Genomic_DNA"/>
</dbReference>
<reference evidence="17 18" key="2">
    <citation type="journal article" date="2008" name="Nature">
        <title>The Phaeodactylum genome reveals the evolutionary history of diatom genomes.</title>
        <authorList>
            <person name="Bowler C."/>
            <person name="Allen A.E."/>
            <person name="Badger J.H."/>
            <person name="Grimwood J."/>
            <person name="Jabbari K."/>
            <person name="Kuo A."/>
            <person name="Maheswari U."/>
            <person name="Martens C."/>
            <person name="Maumus F."/>
            <person name="Otillar R.P."/>
            <person name="Rayko E."/>
            <person name="Salamov A."/>
            <person name="Vandepoele K."/>
            <person name="Beszteri B."/>
            <person name="Gruber A."/>
            <person name="Heijde M."/>
            <person name="Katinka M."/>
            <person name="Mock T."/>
            <person name="Valentin K."/>
            <person name="Verret F."/>
            <person name="Berges J.A."/>
            <person name="Brownlee C."/>
            <person name="Cadoret J.P."/>
            <person name="Chiovitti A."/>
            <person name="Choi C.J."/>
            <person name="Coesel S."/>
            <person name="De Martino A."/>
            <person name="Detter J.C."/>
            <person name="Durkin C."/>
            <person name="Falciatore A."/>
            <person name="Fournet J."/>
            <person name="Haruta M."/>
            <person name="Huysman M.J."/>
            <person name="Jenkins B.D."/>
            <person name="Jiroutova K."/>
            <person name="Jorgensen R.E."/>
            <person name="Joubert Y."/>
            <person name="Kaplan A."/>
            <person name="Kroger N."/>
            <person name="Kroth P.G."/>
            <person name="La Roche J."/>
            <person name="Lindquist E."/>
            <person name="Lommer M."/>
            <person name="Martin-Jezequel V."/>
            <person name="Lopez P.J."/>
            <person name="Lucas S."/>
            <person name="Mangogna M."/>
            <person name="McGinnis K."/>
            <person name="Medlin L.K."/>
            <person name="Montsant A."/>
            <person name="Oudot-Le Secq M.P."/>
            <person name="Napoli C."/>
            <person name="Obornik M."/>
            <person name="Parker M.S."/>
            <person name="Petit J.L."/>
            <person name="Porcel B.M."/>
            <person name="Poulsen N."/>
            <person name="Robison M."/>
            <person name="Rychlewski L."/>
            <person name="Rynearson T.A."/>
            <person name="Schmutz J."/>
            <person name="Shapiro H."/>
            <person name="Siaut M."/>
            <person name="Stanley M."/>
            <person name="Sussman M.R."/>
            <person name="Taylor A.R."/>
            <person name="Vardi A."/>
            <person name="von Dassow P."/>
            <person name="Vyverman W."/>
            <person name="Willis A."/>
            <person name="Wyrwicz L.S."/>
            <person name="Rokhsar D.S."/>
            <person name="Weissenbach J."/>
            <person name="Armbrust E.V."/>
            <person name="Green B.R."/>
            <person name="Van de Peer Y."/>
            <person name="Grigoriev I.V."/>
        </authorList>
    </citation>
    <scope>NUCLEOTIDE SEQUENCE [LARGE SCALE GENOMIC DNA]</scope>
    <source>
        <strain evidence="17 18">CCMP1335</strain>
    </source>
</reference>
<dbReference type="GO" id="GO:0006412">
    <property type="term" value="P:translation"/>
    <property type="evidence" value="ECO:0007669"/>
    <property type="project" value="InterPro"/>
</dbReference>
<dbReference type="GO" id="GO:0006357">
    <property type="term" value="P:regulation of transcription by RNA polymerase II"/>
    <property type="evidence" value="ECO:0007669"/>
    <property type="project" value="InterPro"/>
</dbReference>
<dbReference type="CDD" id="cd06084">
    <property type="entry name" value="KOW_Spt5_4"/>
    <property type="match status" value="1"/>
</dbReference>
<dbReference type="InterPro" id="IPR057934">
    <property type="entry name" value="KOW_Spt5_7"/>
</dbReference>
<keyword evidence="13 14" id="KW-0539">Nucleus</keyword>
<feature type="compositionally biased region" description="Acidic residues" evidence="15">
    <location>
        <begin position="135"/>
        <end position="152"/>
    </location>
</feature>
<comment type="similarity">
    <text evidence="3 14">Belongs to the SPT5 family.</text>
</comment>
<dbReference type="InterPro" id="IPR005100">
    <property type="entry name" value="NGN-domain"/>
</dbReference>
<evidence type="ECO:0000256" key="7">
    <source>
        <dbReference type="ARBA" id="ARBA00022553"/>
    </source>
</evidence>
<protein>
    <recommendedName>
        <fullName evidence="4 14">Transcription elongation factor SPT5</fullName>
    </recommendedName>
</protein>
<feature type="compositionally biased region" description="Basic and acidic residues" evidence="15">
    <location>
        <begin position="45"/>
        <end position="66"/>
    </location>
</feature>
<feature type="region of interest" description="Disordered" evidence="15">
    <location>
        <begin position="489"/>
        <end position="524"/>
    </location>
</feature>
<dbReference type="GO" id="GO:0009507">
    <property type="term" value="C:chloroplast"/>
    <property type="evidence" value="ECO:0007669"/>
    <property type="project" value="UniProtKB-SubCell"/>
</dbReference>
<feature type="region of interest" description="Disordered" evidence="15">
    <location>
        <begin position="1"/>
        <end position="162"/>
    </location>
</feature>
<feature type="compositionally biased region" description="Acidic residues" evidence="15">
    <location>
        <begin position="33"/>
        <end position="44"/>
    </location>
</feature>
<evidence type="ECO:0000256" key="6">
    <source>
        <dbReference type="ARBA" id="ARBA00022528"/>
    </source>
</evidence>
<feature type="compositionally biased region" description="Acidic residues" evidence="15">
    <location>
        <begin position="73"/>
        <end position="82"/>
    </location>
</feature>
<dbReference type="GO" id="GO:0032044">
    <property type="term" value="C:DSIF complex"/>
    <property type="evidence" value="ECO:0000318"/>
    <property type="project" value="GO_Central"/>
</dbReference>
<feature type="compositionally biased region" description="Acidic residues" evidence="15">
    <location>
        <begin position="509"/>
        <end position="520"/>
    </location>
</feature>
<dbReference type="InterPro" id="IPR005825">
    <property type="entry name" value="Ribosomal_uL24_CS"/>
</dbReference>
<feature type="compositionally biased region" description="Basic residues" evidence="15">
    <location>
        <begin position="121"/>
        <end position="131"/>
    </location>
</feature>
<reference evidence="17 18" key="1">
    <citation type="journal article" date="2004" name="Science">
        <title>The genome of the diatom Thalassiosira pseudonana: ecology, evolution, and metabolism.</title>
        <authorList>
            <person name="Armbrust E.V."/>
            <person name="Berges J.A."/>
            <person name="Bowler C."/>
            <person name="Green B.R."/>
            <person name="Martinez D."/>
            <person name="Putnam N.H."/>
            <person name="Zhou S."/>
            <person name="Allen A.E."/>
            <person name="Apt K.E."/>
            <person name="Bechner M."/>
            <person name="Brzezinski M.A."/>
            <person name="Chaal B.K."/>
            <person name="Chiovitti A."/>
            <person name="Davis A.K."/>
            <person name="Demarest M.S."/>
            <person name="Detter J.C."/>
            <person name="Glavina T."/>
            <person name="Goodstein D."/>
            <person name="Hadi M.Z."/>
            <person name="Hellsten U."/>
            <person name="Hildebrand M."/>
            <person name="Jenkins B.D."/>
            <person name="Jurka J."/>
            <person name="Kapitonov V.V."/>
            <person name="Kroger N."/>
            <person name="Lau W.W."/>
            <person name="Lane T.W."/>
            <person name="Larimer F.W."/>
            <person name="Lippmeier J.C."/>
            <person name="Lucas S."/>
            <person name="Medina M."/>
            <person name="Montsant A."/>
            <person name="Obornik M."/>
            <person name="Parker M.S."/>
            <person name="Palenik B."/>
            <person name="Pazour G.J."/>
            <person name="Richardson P.M."/>
            <person name="Rynearson T.A."/>
            <person name="Saito M.A."/>
            <person name="Schwartz D.C."/>
            <person name="Thamatrakoln K."/>
            <person name="Valentin K."/>
            <person name="Vardi A."/>
            <person name="Wilkerson F.P."/>
            <person name="Rokhsar D.S."/>
        </authorList>
    </citation>
    <scope>NUCLEOTIDE SEQUENCE [LARGE SCALE GENOMIC DNA]</scope>
    <source>
        <strain evidence="17 18">CCMP1335</strain>
    </source>
</reference>
<evidence type="ECO:0000313" key="18">
    <source>
        <dbReference type="Proteomes" id="UP000001449"/>
    </source>
</evidence>
<feature type="domain" description="KOW" evidence="16">
    <location>
        <begin position="369"/>
        <end position="396"/>
    </location>
</feature>
<proteinExistence type="inferred from homology"/>
<evidence type="ECO:0000256" key="10">
    <source>
        <dbReference type="ARBA" id="ARBA00023015"/>
    </source>
</evidence>
<keyword evidence="5" id="KW-0678">Repressor</keyword>
<dbReference type="CDD" id="cd09888">
    <property type="entry name" value="NGN_Euk"/>
    <property type="match status" value="1"/>
</dbReference>
<evidence type="ECO:0000256" key="2">
    <source>
        <dbReference type="ARBA" id="ARBA00004229"/>
    </source>
</evidence>
<dbReference type="InterPro" id="IPR041978">
    <property type="entry name" value="KOW_Spt5_5"/>
</dbReference>
<organism evidence="17 18">
    <name type="scientific">Thalassiosira pseudonana</name>
    <name type="common">Marine diatom</name>
    <name type="synonym">Cyclotella nana</name>
    <dbReference type="NCBI Taxonomy" id="35128"/>
    <lineage>
        <taxon>Eukaryota</taxon>
        <taxon>Sar</taxon>
        <taxon>Stramenopiles</taxon>
        <taxon>Ochrophyta</taxon>
        <taxon>Bacillariophyta</taxon>
        <taxon>Coscinodiscophyceae</taxon>
        <taxon>Thalassiosirophycidae</taxon>
        <taxon>Thalassiosirales</taxon>
        <taxon>Thalassiosiraceae</taxon>
        <taxon>Thalassiosira</taxon>
    </lineage>
</organism>
<evidence type="ECO:0000256" key="9">
    <source>
        <dbReference type="ARBA" id="ARBA00022737"/>
    </source>
</evidence>
<sequence>MMGGKMMRGKMFRPSGSDDDDEEGGDKHLFDSSDSDDSSDDDDSAAGKDETDKPAAAANKEEDGAKKSANLSSDDDSDDDGNNEDKKPSASGGDNKRTREDSSDDDSSDDDDDEPSPEKAKSKKSQKKRPKINFFDEEAEASDDDSDDEDGSDKDPDDVVRKHYTEEEIRKEYRDEEAEAIIAQQDRRRQRAGGWLGGSWKRGIGWIGGLWIGGGWIPWGGGMRGGVLVRVVARKGAGDRDDEDMIGRREDDDEEMGVGQSYTAVSQQSLMPSVSDPNLWMFSCPTGKEQELVYQIMNKAVAFAKRGRPLGITSVVAAQTKGKVYVESYSEPAVMEALQGVRGLMIYSAVKVPISDMTTVMTVVPKKVPVKKNDWVRMTRGHFKGDLALVKHVRDSGLKCVIQCVPRLDHTLSDLPPEEAKIRRRTVRPPQKFYNSQEVASMGKHGLRQRFPGMNDVMCDFYDGNYYHDGYLLKEVTIGTVVKPCTADDPPTLDELQRFRHKSRAGDGDGYDDGDEEDENEGSKMAGSLLSELSELQGKTGLASGGSNDRGLMIGDTIEVIEGDLVGMQGKILSLEGTTVKVRPNNDAALADLGGMDEVEFLISQIRKFIAVGAHVKVMDGRYANETGVVVAVENMDGEEGSDFDCTAVVLTDMTHKEISVRTSQLQESAEIASGQDKLAGYELHDLVVLSGGGSANEVGVIVRVGREEFTVINNHGIAREARPEELRGKRNSASQRAVALDVQANQIRCGDSVTIVEGPHKGKVATIKRMSRAQLFLYSQFRSENSGIFVVRSRSCVLTGGAKASRSGGAGGAAGESPFSTPMSQSNGRGAAAAMRAERDESLLGKTVRIQAGQWKGYLGTVSHTTATHVQVELHSRLKKVMVVKERVHVVGDKFGATDAGVGSNDMGITTVPFMGGITPMHGGETPMHGGATPMHGGATPMHDGYGATPSHSSGMSDDIWRPGGSIDREAEGVDESMNDGWGSGNGNVIKKQENQFGDSSGDAVSGWGDSSDHGGSTWTPNTGEAESMVKHDPDGYGNDAGGMDTAMEGSGEEAAVWFMERVCVQLKKNTAQAVIKEINGSMAVVEMEDKSTLTVRNGEVSMVPPQEHDMVLVTGGADVGVEGELVCIDGTDAILKESNENFKIVDFIHLAKISAT</sequence>
<dbReference type="GO" id="GO:0003735">
    <property type="term" value="F:structural constituent of ribosome"/>
    <property type="evidence" value="ECO:0007669"/>
    <property type="project" value="InterPro"/>
</dbReference>
<feature type="domain" description="KOW" evidence="16">
    <location>
        <begin position="609"/>
        <end position="636"/>
    </location>
</feature>
<keyword evidence="8" id="KW-0934">Plastid</keyword>
<keyword evidence="11" id="KW-0010">Activator</keyword>
<dbReference type="AlphaFoldDB" id="B8BVN2"/>
<feature type="domain" description="KOW" evidence="16">
    <location>
        <begin position="551"/>
        <end position="578"/>
    </location>
</feature>
<dbReference type="Pfam" id="PF23290">
    <property type="entry name" value="KOW5_SPT5"/>
    <property type="match status" value="1"/>
</dbReference>
<keyword evidence="18" id="KW-1185">Reference proteome</keyword>
<dbReference type="InterPro" id="IPR008991">
    <property type="entry name" value="Translation_prot_SH3-like_sf"/>
</dbReference>
<comment type="subcellular location">
    <subcellularLocation>
        <location evidence="1 14">Nucleus</location>
    </subcellularLocation>
    <subcellularLocation>
        <location evidence="2">Plastid</location>
        <location evidence="2">Chloroplast</location>
    </subcellularLocation>
</comment>
<dbReference type="InterPro" id="IPR005824">
    <property type="entry name" value="KOW"/>
</dbReference>
<evidence type="ECO:0000313" key="17">
    <source>
        <dbReference type="EMBL" id="EED95490.1"/>
    </source>
</evidence>
<dbReference type="InParanoid" id="B8BVN2"/>
<feature type="compositionally biased region" description="Low complexity" evidence="15">
    <location>
        <begin position="1007"/>
        <end position="1021"/>
    </location>
</feature>
<dbReference type="GeneID" id="7450425"/>
<dbReference type="InterPro" id="IPR036735">
    <property type="entry name" value="NGN_dom_sf"/>
</dbReference>
<dbReference type="KEGG" id="tps:THAPSDRAFT_2897"/>
<accession>B8BVN2</accession>
<dbReference type="CDD" id="cd06083">
    <property type="entry name" value="KOW_Spt5_3"/>
    <property type="match status" value="1"/>
</dbReference>
<keyword evidence="10" id="KW-0805">Transcription regulation</keyword>
<dbReference type="PANTHER" id="PTHR11125">
    <property type="entry name" value="SUPPRESSOR OF TY 5"/>
    <property type="match status" value="1"/>
</dbReference>
<dbReference type="Pfam" id="PF03439">
    <property type="entry name" value="Spt5-NGN"/>
    <property type="match status" value="1"/>
</dbReference>
<feature type="domain" description="KOW" evidence="16">
    <location>
        <begin position="842"/>
        <end position="869"/>
    </location>
</feature>
<dbReference type="CDD" id="cd06085">
    <property type="entry name" value="KOW_Spt5_5"/>
    <property type="match status" value="1"/>
</dbReference>
<dbReference type="STRING" id="35128.B8BVN2"/>
<dbReference type="InterPro" id="IPR039385">
    <property type="entry name" value="NGN_Euk"/>
</dbReference>
<dbReference type="CDD" id="cd06082">
    <property type="entry name" value="KOW_Spt5_2"/>
    <property type="match status" value="1"/>
</dbReference>
<dbReference type="Pfam" id="PF23042">
    <property type="entry name" value="KOW1_SPT5"/>
    <property type="match status" value="1"/>
</dbReference>
<dbReference type="Pfam" id="PF23284">
    <property type="entry name" value="KOW2_Spt5"/>
    <property type="match status" value="1"/>
</dbReference>
<dbReference type="Pfam" id="PF23287">
    <property type="entry name" value="KOW7_SPT5"/>
    <property type="match status" value="1"/>
</dbReference>
<evidence type="ECO:0000256" key="14">
    <source>
        <dbReference type="PIRNR" id="PIRNR036945"/>
    </source>
</evidence>
<feature type="domain" description="KOW" evidence="16">
    <location>
        <begin position="681"/>
        <end position="708"/>
    </location>
</feature>
<dbReference type="InterPro" id="IPR041977">
    <property type="entry name" value="KOW_Spt5_4"/>
</dbReference>
<evidence type="ECO:0000259" key="16">
    <source>
        <dbReference type="SMART" id="SM00739"/>
    </source>
</evidence>
<dbReference type="SUPFAM" id="SSF50104">
    <property type="entry name" value="Translation proteins SH3-like domain"/>
    <property type="match status" value="1"/>
</dbReference>
<dbReference type="InterPro" id="IPR039659">
    <property type="entry name" value="SPT5"/>
</dbReference>
<dbReference type="InterPro" id="IPR041976">
    <property type="entry name" value="KOW_Spt5_3"/>
</dbReference>
<feature type="region of interest" description="Disordered" evidence="15">
    <location>
        <begin position="802"/>
        <end position="833"/>
    </location>
</feature>
<dbReference type="GO" id="GO:0003729">
    <property type="term" value="F:mRNA binding"/>
    <property type="evidence" value="ECO:0000318"/>
    <property type="project" value="GO_Central"/>
</dbReference>
<dbReference type="Gene3D" id="2.30.30.30">
    <property type="match status" value="3"/>
</dbReference>
<dbReference type="RefSeq" id="XP_002288047.1">
    <property type="nucleotide sequence ID" value="XM_002288011.1"/>
</dbReference>
<dbReference type="CDD" id="cd06081">
    <property type="entry name" value="KOW_Spt5_1"/>
    <property type="match status" value="1"/>
</dbReference>
<feature type="compositionally biased region" description="Basic and acidic residues" evidence="15">
    <location>
        <begin position="83"/>
        <end position="101"/>
    </location>
</feature>
<dbReference type="InterPro" id="IPR017071">
    <property type="entry name" value="TF_Spt5_eukaryote"/>
</dbReference>
<evidence type="ECO:0000256" key="4">
    <source>
        <dbReference type="ARBA" id="ARBA00020181"/>
    </source>
</evidence>
<feature type="compositionally biased region" description="Acidic residues" evidence="15">
    <location>
        <begin position="102"/>
        <end position="115"/>
    </location>
</feature>
<dbReference type="FunCoup" id="B8BVN2">
    <property type="interactions" value="435"/>
</dbReference>
<feature type="region of interest" description="Disordered" evidence="15">
    <location>
        <begin position="997"/>
        <end position="1036"/>
    </location>
</feature>
<dbReference type="InterPro" id="IPR041975">
    <property type="entry name" value="KOW_Spt5_2"/>
</dbReference>
<evidence type="ECO:0000256" key="3">
    <source>
        <dbReference type="ARBA" id="ARBA00006956"/>
    </source>
</evidence>
<dbReference type="InterPro" id="IPR041973">
    <property type="entry name" value="KOW_Spt5_1"/>
</dbReference>
<evidence type="ECO:0000256" key="8">
    <source>
        <dbReference type="ARBA" id="ARBA00022640"/>
    </source>
</evidence>
<dbReference type="GO" id="GO:0032784">
    <property type="term" value="P:regulation of DNA-templated transcription elongation"/>
    <property type="evidence" value="ECO:0007669"/>
    <property type="project" value="InterPro"/>
</dbReference>
<dbReference type="PIRSF" id="PIRSF036945">
    <property type="entry name" value="Spt5"/>
    <property type="match status" value="1"/>
</dbReference>
<evidence type="ECO:0000256" key="13">
    <source>
        <dbReference type="ARBA" id="ARBA00023242"/>
    </source>
</evidence>
<dbReference type="PANTHER" id="PTHR11125:SF7">
    <property type="entry name" value="TRANSCRIPTION ELONGATION FACTOR SPT5"/>
    <property type="match status" value="1"/>
</dbReference>
<dbReference type="OMA" id="QIFEVHE"/>
<evidence type="ECO:0000256" key="12">
    <source>
        <dbReference type="ARBA" id="ARBA00023163"/>
    </source>
</evidence>
<dbReference type="GO" id="GO:0006368">
    <property type="term" value="P:transcription elongation by RNA polymerase II"/>
    <property type="evidence" value="ECO:0000318"/>
    <property type="project" value="GO_Central"/>
</dbReference>
<evidence type="ECO:0000256" key="5">
    <source>
        <dbReference type="ARBA" id="ARBA00022491"/>
    </source>
</evidence>
<dbReference type="GO" id="GO:0005840">
    <property type="term" value="C:ribosome"/>
    <property type="evidence" value="ECO:0007669"/>
    <property type="project" value="InterPro"/>
</dbReference>
<dbReference type="HOGENOM" id="CLU_285530_0_0_1"/>
<dbReference type="PROSITE" id="PS01108">
    <property type="entry name" value="RIBOSOMAL_L24"/>
    <property type="match status" value="1"/>
</dbReference>
<dbReference type="Pfam" id="PF23291">
    <property type="entry name" value="KOW4_SPT5"/>
    <property type="match status" value="1"/>
</dbReference>
<name>B8BVN2_THAPS</name>
<dbReference type="FunFam" id="2.30.30.30:FF:000018">
    <property type="entry name" value="Transcription elongation factor SPT5"/>
    <property type="match status" value="1"/>
</dbReference>
<dbReference type="Pfam" id="PF23037">
    <property type="entry name" value="KOWx_SPT5"/>
    <property type="match status" value="1"/>
</dbReference>
<feature type="compositionally biased region" description="Basic and acidic residues" evidence="15">
    <location>
        <begin position="153"/>
        <end position="162"/>
    </location>
</feature>
<evidence type="ECO:0000256" key="15">
    <source>
        <dbReference type="SAM" id="MobiDB-lite"/>
    </source>
</evidence>
<dbReference type="Gene3D" id="3.30.70.940">
    <property type="entry name" value="NusG, N-terminal domain"/>
    <property type="match status" value="1"/>
</dbReference>
<keyword evidence="9" id="KW-0677">Repeat</keyword>
<keyword evidence="6" id="KW-0150">Chloroplast</keyword>
<feature type="domain" description="KOW" evidence="16">
    <location>
        <begin position="1106"/>
        <end position="1133"/>
    </location>
</feature>
<evidence type="ECO:0000256" key="1">
    <source>
        <dbReference type="ARBA" id="ARBA00004123"/>
    </source>
</evidence>
<dbReference type="eggNOG" id="KOG1999">
    <property type="taxonomic scope" value="Eukaryota"/>
</dbReference>
<dbReference type="InterPro" id="IPR014722">
    <property type="entry name" value="Rib_uL2_dom2"/>
</dbReference>
<evidence type="ECO:0000256" key="11">
    <source>
        <dbReference type="ARBA" id="ARBA00023159"/>
    </source>
</evidence>
<keyword evidence="7" id="KW-0597">Phosphoprotein</keyword>
<feature type="compositionally biased region" description="Polar residues" evidence="15">
    <location>
        <begin position="819"/>
        <end position="828"/>
    </location>
</feature>
<dbReference type="InterPro" id="IPR057936">
    <property type="entry name" value="KOWx_Spt5"/>
</dbReference>
<keyword evidence="12 14" id="KW-0804">Transcription</keyword>
<feature type="domain" description="KOW" evidence="16">
    <location>
        <begin position="747"/>
        <end position="774"/>
    </location>
</feature>
<gene>
    <name evidence="17" type="ORF">THAPSDRAFT_2897</name>
</gene>
<dbReference type="SMART" id="SM00739">
    <property type="entry name" value="KOW"/>
    <property type="match status" value="7"/>
</dbReference>
<dbReference type="Proteomes" id="UP000001449">
    <property type="component" value="Chromosome 2"/>
</dbReference>